<organism evidence="3 4">
    <name type="scientific">Calidithermus roseus</name>
    <dbReference type="NCBI Taxonomy" id="1644118"/>
    <lineage>
        <taxon>Bacteria</taxon>
        <taxon>Thermotogati</taxon>
        <taxon>Deinococcota</taxon>
        <taxon>Deinococci</taxon>
        <taxon>Thermales</taxon>
        <taxon>Thermaceae</taxon>
        <taxon>Calidithermus</taxon>
    </lineage>
</organism>
<reference evidence="3 4" key="1">
    <citation type="submission" date="2018-08" db="EMBL/GenBank/DDBJ databases">
        <title>Meiothermus roseus NBRC 110900 genome sequencing project.</title>
        <authorList>
            <person name="Da Costa M.S."/>
            <person name="Albuquerque L."/>
            <person name="Raposo P."/>
            <person name="Froufe H.J.C."/>
            <person name="Barroso C.S."/>
            <person name="Egas C."/>
        </authorList>
    </citation>
    <scope>NUCLEOTIDE SEQUENCE [LARGE SCALE GENOMIC DNA]</scope>
    <source>
        <strain evidence="3 4">NBRC 110900</strain>
    </source>
</reference>
<name>A0A399EJK1_9DEIN</name>
<dbReference type="EMBL" id="QWLA01000110">
    <property type="protein sequence ID" value="RIH82331.1"/>
    <property type="molecule type" value="Genomic_DNA"/>
</dbReference>
<dbReference type="OrthoDB" id="123527at2"/>
<evidence type="ECO:0000313" key="3">
    <source>
        <dbReference type="EMBL" id="RIH82331.1"/>
    </source>
</evidence>
<evidence type="ECO:0000313" key="4">
    <source>
        <dbReference type="Proteomes" id="UP000265341"/>
    </source>
</evidence>
<sequence>MEKALLKPQTSTTSPTARRPSLQRKCACGGTPGPTGECENCRRKRLGLQRKGVGPQPTEVPPIVHEVLRSPGQPLEPTVRAALEPRFGHDFSGVRVHTDSRAAESARAVNALAYTLGRDVVFAAGQYAPATVRGQKLLAHELTHVLQQGGSSSPLQTQPADTPPLTLGPAHDPSEAQAEDVAQRIASGGTLTPGTILRAPSRLQRAPDVPEPLRTDTARLPAPSSGADARIHVIRKLMPCECRKVPDVREGVFWNPDLDAFAIAYRHCRGSTTTDIYTEVESNLSSFLTGGAPPAGTARIGFEINVVGRRVSGQGTLEVLGSNIPGSEGIGGRAQVVFQGDRWRVFLTSDFLHRLGATPGDVLNLNLGAQLGPISVEVQVSDALSPTPTGSGAGCVDIFGSSRLCLTLSAGGGTGVTGGLELRLPLGGPEVRREECFQCLCPPPTKQFECYLDIPPSEREVSREISVEVPGEYRYYFRLNRTTPSEDADLRARSSANLDAVARDVAAGGQVVTLFGYASPEATEAHNATLGAERAEALAELLRARLPSGTTLPTPSGGGELLGRRPSPAPSSRLGEAIRAGGFRSAEDISIFLLGEEIPHAELSEQFVSLFRALPEPNDRLALFGLGPDDPLAPRVLATVEEFLRSPRRGSRPWERVFRLLRVGVVRTSRPERRRITETERTPGSLTALSASECRERGLEAERGGLLPPIPQELRLPRRGREDREVECTIEVRPEDRRSGCSYELTPDMRKHPTAPARAPRRFP</sequence>
<feature type="region of interest" description="Disordered" evidence="1">
    <location>
        <begin position="547"/>
        <end position="575"/>
    </location>
</feature>
<dbReference type="Proteomes" id="UP000265341">
    <property type="component" value="Unassembled WGS sequence"/>
</dbReference>
<proteinExistence type="predicted"/>
<dbReference type="RefSeq" id="WP_119280384.1">
    <property type="nucleotide sequence ID" value="NZ_QWLA01000110.1"/>
</dbReference>
<dbReference type="AlphaFoldDB" id="A0A399EJK1"/>
<feature type="compositionally biased region" description="Polar residues" evidence="1">
    <location>
        <begin position="148"/>
        <end position="160"/>
    </location>
</feature>
<dbReference type="Pfam" id="PF13699">
    <property type="entry name" value="eCIS_core"/>
    <property type="match status" value="1"/>
</dbReference>
<keyword evidence="4" id="KW-1185">Reference proteome</keyword>
<feature type="compositionally biased region" description="Low complexity" evidence="1">
    <location>
        <begin position="10"/>
        <end position="20"/>
    </location>
</feature>
<dbReference type="SUPFAM" id="SSF103088">
    <property type="entry name" value="OmpA-like"/>
    <property type="match status" value="1"/>
</dbReference>
<dbReference type="InterPro" id="IPR036737">
    <property type="entry name" value="OmpA-like_sf"/>
</dbReference>
<comment type="caution">
    <text evidence="3">The sequence shown here is derived from an EMBL/GenBank/DDBJ whole genome shotgun (WGS) entry which is preliminary data.</text>
</comment>
<feature type="domain" description="eCIS core" evidence="2">
    <location>
        <begin position="74"/>
        <end position="150"/>
    </location>
</feature>
<protein>
    <recommendedName>
        <fullName evidence="2">eCIS core domain-containing protein</fullName>
    </recommendedName>
</protein>
<feature type="region of interest" description="Disordered" evidence="1">
    <location>
        <begin position="148"/>
        <end position="224"/>
    </location>
</feature>
<feature type="region of interest" description="Disordered" evidence="1">
    <location>
        <begin position="1"/>
        <end position="40"/>
    </location>
</feature>
<dbReference type="Gene3D" id="3.30.1330.60">
    <property type="entry name" value="OmpA-like domain"/>
    <property type="match status" value="1"/>
</dbReference>
<evidence type="ECO:0000256" key="1">
    <source>
        <dbReference type="SAM" id="MobiDB-lite"/>
    </source>
</evidence>
<dbReference type="InterPro" id="IPR025295">
    <property type="entry name" value="eCIS_core_dom"/>
</dbReference>
<accession>A0A399EJK1</accession>
<feature type="region of interest" description="Disordered" evidence="1">
    <location>
        <begin position="737"/>
        <end position="764"/>
    </location>
</feature>
<evidence type="ECO:0000259" key="2">
    <source>
        <dbReference type="Pfam" id="PF13699"/>
    </source>
</evidence>
<gene>
    <name evidence="3" type="ORF">Mrose_03407</name>
</gene>